<organism evidence="1 2">
    <name type="scientific">Handroanthus impetiginosus</name>
    <dbReference type="NCBI Taxonomy" id="429701"/>
    <lineage>
        <taxon>Eukaryota</taxon>
        <taxon>Viridiplantae</taxon>
        <taxon>Streptophyta</taxon>
        <taxon>Embryophyta</taxon>
        <taxon>Tracheophyta</taxon>
        <taxon>Spermatophyta</taxon>
        <taxon>Magnoliopsida</taxon>
        <taxon>eudicotyledons</taxon>
        <taxon>Gunneridae</taxon>
        <taxon>Pentapetalae</taxon>
        <taxon>asterids</taxon>
        <taxon>lamiids</taxon>
        <taxon>Lamiales</taxon>
        <taxon>Bignoniaceae</taxon>
        <taxon>Crescentiina</taxon>
        <taxon>Tabebuia alliance</taxon>
        <taxon>Handroanthus</taxon>
    </lineage>
</organism>
<gene>
    <name evidence="1" type="ORF">CDL12_22267</name>
</gene>
<accession>A0A2G9GJI2</accession>
<name>A0A2G9GJI2_9LAMI</name>
<dbReference type="AlphaFoldDB" id="A0A2G9GJI2"/>
<dbReference type="EMBL" id="NKXS01004863">
    <property type="protein sequence ID" value="PIN05190.1"/>
    <property type="molecule type" value="Genomic_DNA"/>
</dbReference>
<dbReference type="Proteomes" id="UP000231279">
    <property type="component" value="Unassembled WGS sequence"/>
</dbReference>
<evidence type="ECO:0000313" key="1">
    <source>
        <dbReference type="EMBL" id="PIN05190.1"/>
    </source>
</evidence>
<sequence length="83" mass="9858">MSSSVKFLRAKYTHQIISLRKTEYKNQKNVIRTKIKGDIENDTTDNICQQLQSFNCLHVYFHIHIQHFPLTDQLVIHCRGMLQ</sequence>
<proteinExistence type="predicted"/>
<protein>
    <submittedName>
        <fullName evidence="1">Uncharacterized protein</fullName>
    </submittedName>
</protein>
<keyword evidence="2" id="KW-1185">Reference proteome</keyword>
<reference evidence="2" key="1">
    <citation type="journal article" date="2018" name="Gigascience">
        <title>Genome assembly of the Pink Ipe (Handroanthus impetiginosus, Bignoniaceae), a highly valued, ecologically keystone Neotropical timber forest tree.</title>
        <authorList>
            <person name="Silva-Junior O.B."/>
            <person name="Grattapaglia D."/>
            <person name="Novaes E."/>
            <person name="Collevatti R.G."/>
        </authorList>
    </citation>
    <scope>NUCLEOTIDE SEQUENCE [LARGE SCALE GENOMIC DNA]</scope>
    <source>
        <strain evidence="2">cv. UFG-1</strain>
    </source>
</reference>
<evidence type="ECO:0000313" key="2">
    <source>
        <dbReference type="Proteomes" id="UP000231279"/>
    </source>
</evidence>
<comment type="caution">
    <text evidence="1">The sequence shown here is derived from an EMBL/GenBank/DDBJ whole genome shotgun (WGS) entry which is preliminary data.</text>
</comment>